<dbReference type="RefSeq" id="WP_006873727.1">
    <property type="nucleotide sequence ID" value="NZ_CABIWA010000006.1"/>
</dbReference>
<evidence type="ECO:0008006" key="8">
    <source>
        <dbReference type="Google" id="ProtNLM"/>
    </source>
</evidence>
<dbReference type="EMBL" id="CZBE01000003">
    <property type="protein sequence ID" value="CUP35036.1"/>
    <property type="molecule type" value="Genomic_DNA"/>
</dbReference>
<evidence type="ECO:0000313" key="7">
    <source>
        <dbReference type="Proteomes" id="UP000260828"/>
    </source>
</evidence>
<evidence type="ECO:0000313" key="6">
    <source>
        <dbReference type="Proteomes" id="UP000196386"/>
    </source>
</evidence>
<dbReference type="AlphaFoldDB" id="A0A174MI33"/>
<evidence type="ECO:0000313" key="3">
    <source>
        <dbReference type="EMBL" id="OUP66338.1"/>
    </source>
</evidence>
<organism evidence="2 5">
    <name type="scientific">Anaerotruncus colihominis</name>
    <dbReference type="NCBI Taxonomy" id="169435"/>
    <lineage>
        <taxon>Bacteria</taxon>
        <taxon>Bacillati</taxon>
        <taxon>Bacillota</taxon>
        <taxon>Clostridia</taxon>
        <taxon>Eubacteriales</taxon>
        <taxon>Oscillospiraceae</taxon>
        <taxon>Anaerotruncus</taxon>
    </lineage>
</organism>
<reference evidence="3" key="3">
    <citation type="journal article" date="2018" name="BMC Genomics">
        <title>Whole genome sequencing and function prediction of 133 gut anaerobes isolated from chicken caecum in pure cultures.</title>
        <authorList>
            <person name="Medvecky M."/>
            <person name="Cejkova D."/>
            <person name="Polansky O."/>
            <person name="Karasova D."/>
            <person name="Kubasova T."/>
            <person name="Cizek A."/>
            <person name="Rychlik I."/>
        </authorList>
    </citation>
    <scope>NUCLEOTIDE SEQUENCE</scope>
    <source>
        <strain evidence="3">An175</strain>
    </source>
</reference>
<dbReference type="EMBL" id="NFKP01000042">
    <property type="protein sequence ID" value="OUP66338.1"/>
    <property type="molecule type" value="Genomic_DNA"/>
</dbReference>
<feature type="chain" id="PRO_5014252083" description="DUF4362 domain-containing protein" evidence="1">
    <location>
        <begin position="25"/>
        <end position="153"/>
    </location>
</feature>
<dbReference type="EMBL" id="QVME01000003">
    <property type="protein sequence ID" value="RGE68331.1"/>
    <property type="molecule type" value="Genomic_DNA"/>
</dbReference>
<evidence type="ECO:0000313" key="4">
    <source>
        <dbReference type="EMBL" id="RGE68331.1"/>
    </source>
</evidence>
<reference evidence="4 7" key="4">
    <citation type="submission" date="2018-08" db="EMBL/GenBank/DDBJ databases">
        <title>A genome reference for cultivated species of the human gut microbiota.</title>
        <authorList>
            <person name="Zou Y."/>
            <person name="Xue W."/>
            <person name="Luo G."/>
        </authorList>
    </citation>
    <scope>NUCLEOTIDE SEQUENCE [LARGE SCALE GENOMIC DNA]</scope>
    <source>
        <strain evidence="4 7">TF05-12AC</strain>
    </source>
</reference>
<accession>A0A174MI33</accession>
<keyword evidence="1" id="KW-0732">Signal</keyword>
<reference evidence="2 5" key="1">
    <citation type="submission" date="2015-09" db="EMBL/GenBank/DDBJ databases">
        <authorList>
            <consortium name="Pathogen Informatics"/>
        </authorList>
    </citation>
    <scope>NUCLEOTIDE SEQUENCE [LARGE SCALE GENOMIC DNA]</scope>
    <source>
        <strain evidence="2 5">2789STDY5834939</strain>
    </source>
</reference>
<dbReference type="OrthoDB" id="9918347at2"/>
<reference evidence="6" key="2">
    <citation type="submission" date="2017-04" db="EMBL/GenBank/DDBJ databases">
        <title>Function of individual gut microbiota members based on whole genome sequencing of pure cultures obtained from chicken caecum.</title>
        <authorList>
            <person name="Medvecky M."/>
            <person name="Cejkova D."/>
            <person name="Polansky O."/>
            <person name="Karasova D."/>
            <person name="Kubasova T."/>
            <person name="Cizek A."/>
            <person name="Rychlik I."/>
        </authorList>
    </citation>
    <scope>NUCLEOTIDE SEQUENCE [LARGE SCALE GENOMIC DNA]</scope>
    <source>
        <strain evidence="6">An175</strain>
    </source>
</reference>
<evidence type="ECO:0000313" key="5">
    <source>
        <dbReference type="Proteomes" id="UP000095765"/>
    </source>
</evidence>
<evidence type="ECO:0000256" key="1">
    <source>
        <dbReference type="SAM" id="SignalP"/>
    </source>
</evidence>
<evidence type="ECO:0000313" key="2">
    <source>
        <dbReference type="EMBL" id="CUP35036.1"/>
    </source>
</evidence>
<dbReference type="PROSITE" id="PS51257">
    <property type="entry name" value="PROKAR_LIPOPROTEIN"/>
    <property type="match status" value="1"/>
</dbReference>
<protein>
    <recommendedName>
        <fullName evidence="8">DUF4362 domain-containing protein</fullName>
    </recommendedName>
</protein>
<dbReference type="Proteomes" id="UP000095765">
    <property type="component" value="Unassembled WGS sequence"/>
</dbReference>
<feature type="signal peptide" evidence="1">
    <location>
        <begin position="1"/>
        <end position="24"/>
    </location>
</feature>
<dbReference type="Proteomes" id="UP000260828">
    <property type="component" value="Unassembled WGS sequence"/>
</dbReference>
<proteinExistence type="predicted"/>
<name>A0A174MI33_9FIRM</name>
<dbReference type="Proteomes" id="UP000196386">
    <property type="component" value="Unassembled WGS sequence"/>
</dbReference>
<gene>
    <name evidence="3" type="ORF">B5F11_19500</name>
    <name evidence="4" type="ORF">DXC40_08310</name>
    <name evidence="2" type="ORF">ERS852551_00520</name>
</gene>
<sequence>MNCKIISAAAFAALLLLVGCASDASDADTSATSSYIELALLSGSSDHSPDMGETAEQLASRLLASGELGQAVFHWRGGGARYEADLGEDGELTLYEYTDAAEAAEQASQFISDMHGSELRTFYCDGNLIASYEGTNARVYKLLEDVLGPALAR</sequence>